<dbReference type="EMBL" id="BMDD01000010">
    <property type="protein sequence ID" value="GGH87562.1"/>
    <property type="molecule type" value="Genomic_DNA"/>
</dbReference>
<evidence type="ECO:0000313" key="3">
    <source>
        <dbReference type="Proteomes" id="UP000605427"/>
    </source>
</evidence>
<sequence length="59" mass="6282">MVIKVRVQPPIETAVKQKNPNRGNEIPRFGFDAAGRPDEREASPGPGLIVQGNASAKTA</sequence>
<evidence type="ECO:0000256" key="1">
    <source>
        <dbReference type="SAM" id="MobiDB-lite"/>
    </source>
</evidence>
<accession>A0ABQ2A7F5</accession>
<gene>
    <name evidence="2" type="ORF">GCM10007362_49980</name>
</gene>
<evidence type="ECO:0000313" key="2">
    <source>
        <dbReference type="EMBL" id="GGH87562.1"/>
    </source>
</evidence>
<reference evidence="3" key="1">
    <citation type="journal article" date="2019" name="Int. J. Syst. Evol. Microbiol.">
        <title>The Global Catalogue of Microorganisms (GCM) 10K type strain sequencing project: providing services to taxonomists for standard genome sequencing and annotation.</title>
        <authorList>
            <consortium name="The Broad Institute Genomics Platform"/>
            <consortium name="The Broad Institute Genome Sequencing Center for Infectious Disease"/>
            <person name="Wu L."/>
            <person name="Ma J."/>
        </authorList>
    </citation>
    <scope>NUCLEOTIDE SEQUENCE [LARGE SCALE GENOMIC DNA]</scope>
    <source>
        <strain evidence="3">CCM 8702</strain>
    </source>
</reference>
<organism evidence="2 3">
    <name type="scientific">Saccharibacillus endophyticus</name>
    <dbReference type="NCBI Taxonomy" id="2060666"/>
    <lineage>
        <taxon>Bacteria</taxon>
        <taxon>Bacillati</taxon>
        <taxon>Bacillota</taxon>
        <taxon>Bacilli</taxon>
        <taxon>Bacillales</taxon>
        <taxon>Paenibacillaceae</taxon>
        <taxon>Saccharibacillus</taxon>
    </lineage>
</organism>
<protein>
    <submittedName>
        <fullName evidence="2">Uncharacterized protein</fullName>
    </submittedName>
</protein>
<name>A0ABQ2A7F5_9BACL</name>
<keyword evidence="3" id="KW-1185">Reference proteome</keyword>
<proteinExistence type="predicted"/>
<comment type="caution">
    <text evidence="2">The sequence shown here is derived from an EMBL/GenBank/DDBJ whole genome shotgun (WGS) entry which is preliminary data.</text>
</comment>
<feature type="region of interest" description="Disordered" evidence="1">
    <location>
        <begin position="13"/>
        <end position="59"/>
    </location>
</feature>
<dbReference type="Proteomes" id="UP000605427">
    <property type="component" value="Unassembled WGS sequence"/>
</dbReference>